<keyword evidence="10" id="KW-1185">Reference proteome</keyword>
<evidence type="ECO:0000259" key="7">
    <source>
        <dbReference type="Pfam" id="PF00728"/>
    </source>
</evidence>
<dbReference type="GO" id="GO:0004563">
    <property type="term" value="F:beta-N-acetylhexosaminidase activity"/>
    <property type="evidence" value="ECO:0007669"/>
    <property type="project" value="UniProtKB-EC"/>
</dbReference>
<dbReference type="PANTHER" id="PTHR22600:SF57">
    <property type="entry name" value="BETA-N-ACETYLHEXOSAMINIDASE"/>
    <property type="match status" value="1"/>
</dbReference>
<proteinExistence type="inferred from homology"/>
<evidence type="ECO:0000313" key="10">
    <source>
        <dbReference type="Proteomes" id="UP000002028"/>
    </source>
</evidence>
<organism evidence="9 10">
    <name type="scientific">Spirosoma linguale (strain ATCC 33905 / DSM 74 / LMG 10896 / Claus 1)</name>
    <dbReference type="NCBI Taxonomy" id="504472"/>
    <lineage>
        <taxon>Bacteria</taxon>
        <taxon>Pseudomonadati</taxon>
        <taxon>Bacteroidota</taxon>
        <taxon>Cytophagia</taxon>
        <taxon>Cytophagales</taxon>
        <taxon>Cytophagaceae</taxon>
        <taxon>Spirosoma</taxon>
    </lineage>
</organism>
<dbReference type="Pfam" id="PF02838">
    <property type="entry name" value="Glyco_hydro_20b"/>
    <property type="match status" value="1"/>
</dbReference>
<evidence type="ECO:0000313" key="9">
    <source>
        <dbReference type="EMBL" id="ADB36671.1"/>
    </source>
</evidence>
<dbReference type="HOGENOM" id="CLU_393765_0_0_10"/>
<evidence type="ECO:0000259" key="8">
    <source>
        <dbReference type="Pfam" id="PF02838"/>
    </source>
</evidence>
<dbReference type="PANTHER" id="PTHR22600">
    <property type="entry name" value="BETA-HEXOSAMINIDASE"/>
    <property type="match status" value="1"/>
</dbReference>
<dbReference type="eggNOG" id="COG3525">
    <property type="taxonomic scope" value="Bacteria"/>
</dbReference>
<dbReference type="CAZy" id="GH20">
    <property type="family name" value="Glycoside Hydrolase Family 20"/>
</dbReference>
<dbReference type="GO" id="GO:0016020">
    <property type="term" value="C:membrane"/>
    <property type="evidence" value="ECO:0007669"/>
    <property type="project" value="TreeGrafter"/>
</dbReference>
<dbReference type="GO" id="GO:0005975">
    <property type="term" value="P:carbohydrate metabolic process"/>
    <property type="evidence" value="ECO:0007669"/>
    <property type="project" value="InterPro"/>
</dbReference>
<dbReference type="SUPFAM" id="SSF55545">
    <property type="entry name" value="beta-N-acetylhexosaminidase-like domain"/>
    <property type="match status" value="1"/>
</dbReference>
<comment type="similarity">
    <text evidence="2">Belongs to the glycosyl hydrolase 20 family.</text>
</comment>
<reference evidence="9 10" key="1">
    <citation type="journal article" date="2010" name="Stand. Genomic Sci.">
        <title>Complete genome sequence of Spirosoma linguale type strain (1).</title>
        <authorList>
            <person name="Lail K."/>
            <person name="Sikorski J."/>
            <person name="Saunders E."/>
            <person name="Lapidus A."/>
            <person name="Glavina Del Rio T."/>
            <person name="Copeland A."/>
            <person name="Tice H."/>
            <person name="Cheng J.-F."/>
            <person name="Lucas S."/>
            <person name="Nolan M."/>
            <person name="Bruce D."/>
            <person name="Goodwin L."/>
            <person name="Pitluck S."/>
            <person name="Ivanova N."/>
            <person name="Mavromatis K."/>
            <person name="Ovchinnikova G."/>
            <person name="Pati A."/>
            <person name="Chen A."/>
            <person name="Palaniappan K."/>
            <person name="Land M."/>
            <person name="Hauser L."/>
            <person name="Chang Y.-J."/>
            <person name="Jeffries C.D."/>
            <person name="Chain P."/>
            <person name="Brettin T."/>
            <person name="Detter J.C."/>
            <person name="Schuetze A."/>
            <person name="Rohde M."/>
            <person name="Tindall B.J."/>
            <person name="Goeker M."/>
            <person name="Bristow J."/>
            <person name="Eisen J.A."/>
            <person name="Markowitz V."/>
            <person name="Hugenholtz P."/>
            <person name="Kyrpides N.C."/>
            <person name="Klenk H.-P."/>
            <person name="Chen F."/>
        </authorList>
    </citation>
    <scope>NUCLEOTIDE SEQUENCE [LARGE SCALE GENOMIC DNA]</scope>
    <source>
        <strain evidence="10">ATCC 33905 / DSM 74 / LMG 10896 / Claus 1</strain>
    </source>
</reference>
<dbReference type="Pfam" id="PF00728">
    <property type="entry name" value="Glyco_hydro_20"/>
    <property type="match status" value="1"/>
</dbReference>
<keyword evidence="5" id="KW-0326">Glycosidase</keyword>
<feature type="active site" description="Proton donor" evidence="6">
    <location>
        <position position="314"/>
    </location>
</feature>
<feature type="domain" description="Beta-hexosaminidase bacterial type N-terminal" evidence="8">
    <location>
        <begin position="36"/>
        <end position="171"/>
    </location>
</feature>
<dbReference type="EMBL" id="CP001769">
    <property type="protein sequence ID" value="ADB36671.1"/>
    <property type="molecule type" value="Genomic_DNA"/>
</dbReference>
<dbReference type="Gene3D" id="3.20.20.80">
    <property type="entry name" value="Glycosidases"/>
    <property type="match status" value="1"/>
</dbReference>
<dbReference type="STRING" id="504472.Slin_0607"/>
<dbReference type="Gene3D" id="3.30.379.10">
    <property type="entry name" value="Chitobiase/beta-hexosaminidase domain 2-like"/>
    <property type="match status" value="1"/>
</dbReference>
<evidence type="ECO:0000256" key="6">
    <source>
        <dbReference type="PIRSR" id="PIRSR625705-1"/>
    </source>
</evidence>
<keyword evidence="4 9" id="KW-0378">Hydrolase</keyword>
<evidence type="ECO:0000256" key="1">
    <source>
        <dbReference type="ARBA" id="ARBA00001231"/>
    </source>
</evidence>
<sequence>MGTSKCSRQNTMKSLWISCFFVYGWLGVASAQQRATLLPAPQSVQYGQGALPVRTLTLYVAPNASADVAFALNELKNLLTERSGKPVQSGSSATASTVRYLVRTAGQELPGTHEATTGNTREQYTLTITRKGIDINAQTSTGLYYAVQTIRQLIQGQGPQAFLPFVTISDQPKLAYRGVMMDFAHGGLLTVAEIKKQIDFLARWKTNQYYFYNEVSIQLEGFPTLNYKASYSQAQIKHIIAYARERHIDVIPFVNFYGHLHELIRNEKYASLGIGQYGHELDPRNPAVQTLLKNWIRQYTSLFQSPFIHVGFDETWETKRLANAAPTRLDPEALYSQQLTFVSNEFRQYGKTLLAWTDMNAFYPNVLAKFPKDVIPVIWEYSPDTTAISKYLNPVLKEQKPFFIQPAVSGWGHVYPAADYTYENINLCLKAGLQHNTLGFITSVWTDSVEPFVRASWLFMAYGCIAAWQGTVPDKTTFTGHYSSVVYPSVAPDIQAAFDHIATAGQYLEKCLGKNTQSMPRGTLVESWSNPFSAYYLANTTEHKADFQQVRTHTEEAQEKLIQALKQANPSDTSFIQSMLVSARLINYSASRFLWARAIVDRWNDGMIAQPKDDYVFYDLTYPCHSLLVDAMDETGELKQAYAQAWLSENMPYRLNTMLGRFDTDFGLWRKLHLNVLDYKIQKKTGPLQSFELMFTPDF</sequence>
<evidence type="ECO:0000256" key="4">
    <source>
        <dbReference type="ARBA" id="ARBA00022801"/>
    </source>
</evidence>
<dbReference type="EC" id="3.2.1.52" evidence="3"/>
<dbReference type="InterPro" id="IPR015883">
    <property type="entry name" value="Glyco_hydro_20_cat"/>
</dbReference>
<dbReference type="SUPFAM" id="SSF51445">
    <property type="entry name" value="(Trans)glycosidases"/>
    <property type="match status" value="1"/>
</dbReference>
<dbReference type="PRINTS" id="PR00738">
    <property type="entry name" value="GLHYDRLASE20"/>
</dbReference>
<dbReference type="InterPro" id="IPR015882">
    <property type="entry name" value="HEX_bac_N"/>
</dbReference>
<comment type="catalytic activity">
    <reaction evidence="1">
        <text>Hydrolysis of terminal non-reducing N-acetyl-D-hexosamine residues in N-acetyl-beta-D-hexosaminides.</text>
        <dbReference type="EC" id="3.2.1.52"/>
    </reaction>
</comment>
<dbReference type="GO" id="GO:0030203">
    <property type="term" value="P:glycosaminoglycan metabolic process"/>
    <property type="evidence" value="ECO:0007669"/>
    <property type="project" value="TreeGrafter"/>
</dbReference>
<accession>D2QG64</accession>
<evidence type="ECO:0000256" key="2">
    <source>
        <dbReference type="ARBA" id="ARBA00006285"/>
    </source>
</evidence>
<dbReference type="InterPro" id="IPR029018">
    <property type="entry name" value="Hex-like_dom2"/>
</dbReference>
<evidence type="ECO:0000256" key="3">
    <source>
        <dbReference type="ARBA" id="ARBA00012663"/>
    </source>
</evidence>
<dbReference type="InterPro" id="IPR017853">
    <property type="entry name" value="GH"/>
</dbReference>
<name>D2QG64_SPILD</name>
<dbReference type="AlphaFoldDB" id="D2QG64"/>
<protein>
    <recommendedName>
        <fullName evidence="3">beta-N-acetylhexosaminidase</fullName>
        <ecNumber evidence="3">3.2.1.52</ecNumber>
    </recommendedName>
</protein>
<gene>
    <name evidence="9" type="ordered locus">Slin_0607</name>
</gene>
<dbReference type="KEGG" id="sli:Slin_0607"/>
<evidence type="ECO:0000256" key="5">
    <source>
        <dbReference type="ARBA" id="ARBA00023295"/>
    </source>
</evidence>
<feature type="domain" description="Glycoside hydrolase family 20 catalytic" evidence="7">
    <location>
        <begin position="175"/>
        <end position="391"/>
    </location>
</feature>
<dbReference type="Proteomes" id="UP000002028">
    <property type="component" value="Chromosome"/>
</dbReference>
<dbReference type="InterPro" id="IPR025705">
    <property type="entry name" value="Beta_hexosaminidase_sua/sub"/>
</dbReference>